<dbReference type="SUPFAM" id="SSF75005">
    <property type="entry name" value="Arabinanase/levansucrase/invertase"/>
    <property type="match status" value="1"/>
</dbReference>
<dbReference type="InterPro" id="IPR052176">
    <property type="entry name" value="Glycosyl_Hydrlase_43_Enz"/>
</dbReference>
<evidence type="ECO:0000256" key="2">
    <source>
        <dbReference type="ARBA" id="ARBA00022651"/>
    </source>
</evidence>
<dbReference type="PANTHER" id="PTHR43772">
    <property type="entry name" value="ENDO-1,4-BETA-XYLANASE"/>
    <property type="match status" value="1"/>
</dbReference>
<comment type="similarity">
    <text evidence="1 6">Belongs to the glycosyl hydrolase 43 family.</text>
</comment>
<dbReference type="InterPro" id="IPR023296">
    <property type="entry name" value="Glyco_hydro_beta-prop_sf"/>
</dbReference>
<keyword evidence="4" id="KW-0119">Carbohydrate metabolism</keyword>
<dbReference type="GO" id="GO:0016787">
    <property type="term" value="F:hydrolase activity"/>
    <property type="evidence" value="ECO:0007669"/>
    <property type="project" value="UniProtKB-KW"/>
</dbReference>
<dbReference type="InterPro" id="IPR006710">
    <property type="entry name" value="Glyco_hydro_43"/>
</dbReference>
<name>A0ABQ1M9I3_9BACT</name>
<evidence type="ECO:0000256" key="5">
    <source>
        <dbReference type="ARBA" id="ARBA00023295"/>
    </source>
</evidence>
<evidence type="ECO:0000313" key="8">
    <source>
        <dbReference type="EMBL" id="GGC35978.1"/>
    </source>
</evidence>
<keyword evidence="9" id="KW-1185">Reference proteome</keyword>
<keyword evidence="2" id="KW-0624">Polysaccharide degradation</keyword>
<dbReference type="Pfam" id="PF04616">
    <property type="entry name" value="Glyco_hydro_43"/>
    <property type="match status" value="1"/>
</dbReference>
<dbReference type="PANTHER" id="PTHR43772:SF2">
    <property type="entry name" value="PUTATIVE (AFU_ORTHOLOGUE AFUA_2G04480)-RELATED"/>
    <property type="match status" value="1"/>
</dbReference>
<reference evidence="9" key="1">
    <citation type="journal article" date="2019" name="Int. J. Syst. Evol. Microbiol.">
        <title>The Global Catalogue of Microorganisms (GCM) 10K type strain sequencing project: providing services to taxonomists for standard genome sequencing and annotation.</title>
        <authorList>
            <consortium name="The Broad Institute Genomics Platform"/>
            <consortium name="The Broad Institute Genome Sequencing Center for Infectious Disease"/>
            <person name="Wu L."/>
            <person name="Ma J."/>
        </authorList>
    </citation>
    <scope>NUCLEOTIDE SEQUENCE [LARGE SCALE GENOMIC DNA]</scope>
    <source>
        <strain evidence="9">CGMCC 1.10832</strain>
    </source>
</reference>
<evidence type="ECO:0000256" key="4">
    <source>
        <dbReference type="ARBA" id="ARBA00023277"/>
    </source>
</evidence>
<keyword evidence="2" id="KW-0858">Xylan degradation</keyword>
<dbReference type="CDD" id="cd18618">
    <property type="entry name" value="GH43_Xsa43E-like"/>
    <property type="match status" value="1"/>
</dbReference>
<feature type="signal peptide" evidence="7">
    <location>
        <begin position="1"/>
        <end position="34"/>
    </location>
</feature>
<dbReference type="Gene3D" id="2.115.10.20">
    <property type="entry name" value="Glycosyl hydrolase domain, family 43"/>
    <property type="match status" value="1"/>
</dbReference>
<evidence type="ECO:0000256" key="3">
    <source>
        <dbReference type="ARBA" id="ARBA00022801"/>
    </source>
</evidence>
<dbReference type="EMBL" id="BMEC01000006">
    <property type="protein sequence ID" value="GGC35978.1"/>
    <property type="molecule type" value="Genomic_DNA"/>
</dbReference>
<sequence length="331" mass="37448">MSTKNSVNHIHMKIRNLKNLFLFIALLASGNSFAQNPIITDVFTADPAPLVYDNTVYLYTSHDTASVEHTNYKMPDWLVFSSKDMVNWKNHGSPLSPKSFSWATGDAYAAQCVERDGKFYWYVSTFHKKDENSKGGAAIGVAVSDSPTGPFKDAIGKALIVNEMTTDMEHSWDDIDPTVFIDDGQAYMYWGNGSCRYVKLKDNMIEKDGPIHIVDVKNFIEGPWLYKRKDLYYLIYAGKGTKPEMIEYSTSKSPEGPWEYQGIIQENVPNSFTTHPGIVDFKGKSYFMYHNGLLPTGGSYRRSICIDYMYYNEDGTIQKVVQTKEGVAPVK</sequence>
<dbReference type="Proteomes" id="UP000636010">
    <property type="component" value="Unassembled WGS sequence"/>
</dbReference>
<keyword evidence="7" id="KW-0732">Signal</keyword>
<gene>
    <name evidence="8" type="ORF">GCM10011506_21760</name>
</gene>
<evidence type="ECO:0000256" key="6">
    <source>
        <dbReference type="RuleBase" id="RU361187"/>
    </source>
</evidence>
<evidence type="ECO:0000313" key="9">
    <source>
        <dbReference type="Proteomes" id="UP000636010"/>
    </source>
</evidence>
<evidence type="ECO:0000256" key="7">
    <source>
        <dbReference type="SAM" id="SignalP"/>
    </source>
</evidence>
<proteinExistence type="inferred from homology"/>
<accession>A0ABQ1M9I3</accession>
<keyword evidence="5 6" id="KW-0326">Glycosidase</keyword>
<protein>
    <submittedName>
        <fullName evidence="8">Glycoside hydrolase</fullName>
    </submittedName>
</protein>
<comment type="caution">
    <text evidence="8">The sequence shown here is derived from an EMBL/GenBank/DDBJ whole genome shotgun (WGS) entry which is preliminary data.</text>
</comment>
<evidence type="ECO:0000256" key="1">
    <source>
        <dbReference type="ARBA" id="ARBA00009865"/>
    </source>
</evidence>
<feature type="chain" id="PRO_5045433429" evidence="7">
    <location>
        <begin position="35"/>
        <end position="331"/>
    </location>
</feature>
<keyword evidence="3 6" id="KW-0378">Hydrolase</keyword>
<organism evidence="8 9">
    <name type="scientific">Marivirga lumbricoides</name>
    <dbReference type="NCBI Taxonomy" id="1046115"/>
    <lineage>
        <taxon>Bacteria</taxon>
        <taxon>Pseudomonadati</taxon>
        <taxon>Bacteroidota</taxon>
        <taxon>Cytophagia</taxon>
        <taxon>Cytophagales</taxon>
        <taxon>Marivirgaceae</taxon>
        <taxon>Marivirga</taxon>
    </lineage>
</organism>